<dbReference type="Gene3D" id="3.30.300.30">
    <property type="match status" value="1"/>
</dbReference>
<proteinExistence type="predicted"/>
<dbReference type="Proteomes" id="UP000192934">
    <property type="component" value="Chromosome I"/>
</dbReference>
<evidence type="ECO:0000313" key="4">
    <source>
        <dbReference type="Proteomes" id="UP000192934"/>
    </source>
</evidence>
<dbReference type="RefSeq" id="WP_085217524.1">
    <property type="nucleotide sequence ID" value="NZ_LT840185.1"/>
</dbReference>
<dbReference type="PANTHER" id="PTHR43767">
    <property type="entry name" value="LONG-CHAIN-FATTY-ACID--COA LIGASE"/>
    <property type="match status" value="1"/>
</dbReference>
<dbReference type="InterPro" id="IPR020845">
    <property type="entry name" value="AMP-binding_CS"/>
</dbReference>
<organism evidence="3 4">
    <name type="scientific">Allosphingosinicella indica</name>
    <dbReference type="NCBI Taxonomy" id="941907"/>
    <lineage>
        <taxon>Bacteria</taxon>
        <taxon>Pseudomonadati</taxon>
        <taxon>Pseudomonadota</taxon>
        <taxon>Alphaproteobacteria</taxon>
        <taxon>Sphingomonadales</taxon>
        <taxon>Sphingomonadaceae</taxon>
        <taxon>Allosphingosinicella</taxon>
    </lineage>
</organism>
<evidence type="ECO:0000259" key="1">
    <source>
        <dbReference type="Pfam" id="PF00501"/>
    </source>
</evidence>
<dbReference type="PANTHER" id="PTHR43767:SF7">
    <property type="entry name" value="MEDIUM_LONG-CHAIN-FATTY-ACID--COA LIGASE FADD8"/>
    <property type="match status" value="1"/>
</dbReference>
<dbReference type="Pfam" id="PF00501">
    <property type="entry name" value="AMP-binding"/>
    <property type="match status" value="1"/>
</dbReference>
<dbReference type="InterPro" id="IPR025110">
    <property type="entry name" value="AMP-bd_C"/>
</dbReference>
<dbReference type="Pfam" id="PF13193">
    <property type="entry name" value="AMP-binding_C"/>
    <property type="match status" value="1"/>
</dbReference>
<sequence length="501" mass="51878">MTGAPDCGGRIGDILLDAIRRHGPRTAFIEGGATLSYAAFGARVAQALAILDALGLKRGETVAQIAGNCVDQYAVMAAAYIGGYRSVTLHPLGGAADQAHILADSDARLLIADAAHAGRAATLGVQAVFGHGGGLPSFWDVPAEIRSLPETSAGDAEDIVRLAYTGGTTGRPKGVMLSARALAANTRMALAGIEWPQGDLRYLCPAPISHGAGSIVAPVLALGGTVILQRGFDAARFCAAAKRHHATVTWLVPTMIGALLDLPDADLAGIETLIWSGAPMPEAQVRAAVDRFGPILAQCYGQTEAPNTILYLSRADHMAKPGSAGRPFDGIEVALCDESGAAVPPGTAGEICVRGPLLMSGYHGMPDATAETMQRGWLHTGDIGVVDGDGYWRIVDRRKDMIITGGFNVYPKEVEEVIAAQPGVAAVAVFGVANAKWGEAVTAVVVPRQDRRPDPAELIAAVREAKGPVMAPKAVHVVDALPLTALGKPDKKALRAAYAAG</sequence>
<dbReference type="InterPro" id="IPR000873">
    <property type="entry name" value="AMP-dep_synth/lig_dom"/>
</dbReference>
<keyword evidence="4" id="KW-1185">Reference proteome</keyword>
<feature type="domain" description="AMP-binding enzyme C-terminal" evidence="2">
    <location>
        <begin position="413"/>
        <end position="488"/>
    </location>
</feature>
<dbReference type="InterPro" id="IPR045851">
    <property type="entry name" value="AMP-bd_C_sf"/>
</dbReference>
<dbReference type="AlphaFoldDB" id="A0A1X7G014"/>
<feature type="domain" description="AMP-dependent synthetase/ligase" evidence="1">
    <location>
        <begin position="18"/>
        <end position="363"/>
    </location>
</feature>
<dbReference type="PROSITE" id="PS00455">
    <property type="entry name" value="AMP_BINDING"/>
    <property type="match status" value="1"/>
</dbReference>
<dbReference type="STRING" id="941907.SAMN06295910_0684"/>
<dbReference type="EMBL" id="LT840185">
    <property type="protein sequence ID" value="SMF61692.1"/>
    <property type="molecule type" value="Genomic_DNA"/>
</dbReference>
<reference evidence="4" key="1">
    <citation type="submission" date="2017-04" db="EMBL/GenBank/DDBJ databases">
        <authorList>
            <person name="Varghese N."/>
            <person name="Submissions S."/>
        </authorList>
    </citation>
    <scope>NUCLEOTIDE SEQUENCE [LARGE SCALE GENOMIC DNA]</scope>
    <source>
        <strain evidence="4">Dd16</strain>
    </source>
</reference>
<gene>
    <name evidence="3" type="ORF">SAMN06295910_0684</name>
</gene>
<evidence type="ECO:0000313" key="3">
    <source>
        <dbReference type="EMBL" id="SMF61692.1"/>
    </source>
</evidence>
<evidence type="ECO:0000259" key="2">
    <source>
        <dbReference type="Pfam" id="PF13193"/>
    </source>
</evidence>
<dbReference type="InterPro" id="IPR050237">
    <property type="entry name" value="ATP-dep_AMP-bd_enzyme"/>
</dbReference>
<dbReference type="SUPFAM" id="SSF56801">
    <property type="entry name" value="Acetyl-CoA synthetase-like"/>
    <property type="match status" value="1"/>
</dbReference>
<dbReference type="GO" id="GO:0016877">
    <property type="term" value="F:ligase activity, forming carbon-sulfur bonds"/>
    <property type="evidence" value="ECO:0007669"/>
    <property type="project" value="UniProtKB-ARBA"/>
</dbReference>
<dbReference type="OrthoDB" id="9803968at2"/>
<dbReference type="InterPro" id="IPR042099">
    <property type="entry name" value="ANL_N_sf"/>
</dbReference>
<dbReference type="Gene3D" id="3.40.50.12780">
    <property type="entry name" value="N-terminal domain of ligase-like"/>
    <property type="match status" value="1"/>
</dbReference>
<protein>
    <submittedName>
        <fullName evidence="3">Fatty-acyl-CoA synthase</fullName>
    </submittedName>
</protein>
<accession>A0A1X7G014</accession>
<name>A0A1X7G014_9SPHN</name>